<evidence type="ECO:0000313" key="2">
    <source>
        <dbReference type="Proteomes" id="UP001500266"/>
    </source>
</evidence>
<sequence length="163" mass="18864">MKKSKVPEEDQYKILAAFERERDDIIKMFKEIFAFPYVEETTMVMLEALTDTAGIGFDVYPNYEPMERAPLTEADRGSNVIRPGDIVSGGSVSLGEIFDDEELLWSDRLDSYLFVAEQLLVKWLGKRMKEVEGYDTFPYPICICFQGDEPYYWDLATGKRLRV</sequence>
<dbReference type="Proteomes" id="UP001500266">
    <property type="component" value="Unassembled WGS sequence"/>
</dbReference>
<gene>
    <name evidence="1" type="ORF">GCM10022416_45840</name>
</gene>
<reference evidence="2" key="1">
    <citation type="journal article" date="2019" name="Int. J. Syst. Evol. Microbiol.">
        <title>The Global Catalogue of Microorganisms (GCM) 10K type strain sequencing project: providing services to taxonomists for standard genome sequencing and annotation.</title>
        <authorList>
            <consortium name="The Broad Institute Genomics Platform"/>
            <consortium name="The Broad Institute Genome Sequencing Center for Infectious Disease"/>
            <person name="Wu L."/>
            <person name="Ma J."/>
        </authorList>
    </citation>
    <scope>NUCLEOTIDE SEQUENCE [LARGE SCALE GENOMIC DNA]</scope>
    <source>
        <strain evidence="2">JCM 17316</strain>
    </source>
</reference>
<proteinExistence type="predicted"/>
<accession>A0ABP7Z8G6</accession>
<dbReference type="EMBL" id="BAABDO010000083">
    <property type="protein sequence ID" value="GAA4149971.1"/>
    <property type="molecule type" value="Genomic_DNA"/>
</dbReference>
<protein>
    <submittedName>
        <fullName evidence="1">Uncharacterized protein</fullName>
    </submittedName>
</protein>
<organism evidence="1 2">
    <name type="scientific">Actinomadura keratinilytica</name>
    <dbReference type="NCBI Taxonomy" id="547461"/>
    <lineage>
        <taxon>Bacteria</taxon>
        <taxon>Bacillati</taxon>
        <taxon>Actinomycetota</taxon>
        <taxon>Actinomycetes</taxon>
        <taxon>Streptosporangiales</taxon>
        <taxon>Thermomonosporaceae</taxon>
        <taxon>Actinomadura</taxon>
    </lineage>
</organism>
<evidence type="ECO:0000313" key="1">
    <source>
        <dbReference type="EMBL" id="GAA4149971.1"/>
    </source>
</evidence>
<name>A0ABP7Z8G6_9ACTN</name>
<dbReference type="RefSeq" id="WP_345023601.1">
    <property type="nucleotide sequence ID" value="NZ_BAABDO010000083.1"/>
</dbReference>
<comment type="caution">
    <text evidence="1">The sequence shown here is derived from an EMBL/GenBank/DDBJ whole genome shotgun (WGS) entry which is preliminary data.</text>
</comment>
<keyword evidence="2" id="KW-1185">Reference proteome</keyword>